<proteinExistence type="predicted"/>
<dbReference type="CDD" id="cd00077">
    <property type="entry name" value="HDc"/>
    <property type="match status" value="1"/>
</dbReference>
<dbReference type="RefSeq" id="WP_143917634.1">
    <property type="nucleotide sequence ID" value="NZ_CANMIK010000057.1"/>
</dbReference>
<keyword evidence="3" id="KW-1185">Reference proteome</keyword>
<comment type="caution">
    <text evidence="2">The sequence shown here is derived from an EMBL/GenBank/DDBJ whole genome shotgun (WGS) entry which is preliminary data.</text>
</comment>
<dbReference type="InterPro" id="IPR006674">
    <property type="entry name" value="HD_domain"/>
</dbReference>
<evidence type="ECO:0000313" key="2">
    <source>
        <dbReference type="EMBL" id="TSE06400.1"/>
    </source>
</evidence>
<dbReference type="Proteomes" id="UP000318833">
    <property type="component" value="Unassembled WGS sequence"/>
</dbReference>
<accession>A0A554VGB5</accession>
<gene>
    <name evidence="2" type="ORF">FOF46_19775</name>
</gene>
<dbReference type="Pfam" id="PF01966">
    <property type="entry name" value="HD"/>
    <property type="match status" value="1"/>
</dbReference>
<evidence type="ECO:0000313" key="3">
    <source>
        <dbReference type="Proteomes" id="UP000318833"/>
    </source>
</evidence>
<dbReference type="SUPFAM" id="SSF109604">
    <property type="entry name" value="HD-domain/PDEase-like"/>
    <property type="match status" value="1"/>
</dbReference>
<protein>
    <submittedName>
        <fullName evidence="2">HD domain-containing protein</fullName>
    </submittedName>
</protein>
<evidence type="ECO:0000259" key="1">
    <source>
        <dbReference type="SMART" id="SM00471"/>
    </source>
</evidence>
<reference evidence="2 3" key="1">
    <citation type="submission" date="2019-07" db="EMBL/GenBank/DDBJ databases">
        <title>The draft genome sequence of Aquimarina algiphila M91.</title>
        <authorList>
            <person name="Meng X."/>
        </authorList>
    </citation>
    <scope>NUCLEOTIDE SEQUENCE [LARGE SCALE GENOMIC DNA]</scope>
    <source>
        <strain evidence="2 3">M91</strain>
    </source>
</reference>
<dbReference type="SMART" id="SM00471">
    <property type="entry name" value="HDc"/>
    <property type="match status" value="1"/>
</dbReference>
<dbReference type="OrthoDB" id="5728337at2"/>
<organism evidence="2 3">
    <name type="scientific">Aquimarina algiphila</name>
    <dbReference type="NCBI Taxonomy" id="2047982"/>
    <lineage>
        <taxon>Bacteria</taxon>
        <taxon>Pseudomonadati</taxon>
        <taxon>Bacteroidota</taxon>
        <taxon>Flavobacteriia</taxon>
        <taxon>Flavobacteriales</taxon>
        <taxon>Flavobacteriaceae</taxon>
        <taxon>Aquimarina</taxon>
    </lineage>
</organism>
<dbReference type="Gene3D" id="1.10.3210.10">
    <property type="entry name" value="Hypothetical protein af1432"/>
    <property type="match status" value="1"/>
</dbReference>
<name>A0A554VGB5_9FLAO</name>
<feature type="domain" description="HD/PDEase" evidence="1">
    <location>
        <begin position="20"/>
        <end position="134"/>
    </location>
</feature>
<dbReference type="EMBL" id="VLNR01000046">
    <property type="protein sequence ID" value="TSE06400.1"/>
    <property type="molecule type" value="Genomic_DNA"/>
</dbReference>
<sequence length="195" mass="23258">MIKRVEAYCEKILQKNCKQLPFHNLEHTQDVVLNVLLISRELKLTEEEIEWLTIAAWFHDTGYSICYKNHEKESMNIAKKFLIKEGMSKKHIDTICNCIEATKVPQIPKTKLAQVLCDADLMHIGTPSFFYRNPLLRKEWGIYFNYHINDFEWYMINKEFLENHDFWTTYGKNILEKGKNNNLEKLIRILGHHKL</sequence>
<dbReference type="AlphaFoldDB" id="A0A554VGB5"/>
<dbReference type="InterPro" id="IPR003607">
    <property type="entry name" value="HD/PDEase_dom"/>
</dbReference>